<dbReference type="GO" id="GO:0009432">
    <property type="term" value="P:SOS response"/>
    <property type="evidence" value="ECO:0007669"/>
    <property type="project" value="UniProtKB-UniRule"/>
</dbReference>
<comment type="function">
    <text evidence="9 10">The RecF protein is involved in DNA metabolism; it is required for DNA replication and normal SOS inducibility. RecF binds preferentially to single-stranded, linear DNA. It also seems to bind ATP.</text>
</comment>
<evidence type="ECO:0000256" key="9">
    <source>
        <dbReference type="HAMAP-Rule" id="MF_00365"/>
    </source>
</evidence>
<keyword evidence="7 9" id="KW-0067">ATP-binding</keyword>
<dbReference type="GO" id="GO:0003697">
    <property type="term" value="F:single-stranded DNA binding"/>
    <property type="evidence" value="ECO:0007669"/>
    <property type="project" value="UniProtKB-UniRule"/>
</dbReference>
<proteinExistence type="inferred from homology"/>
<feature type="binding site" evidence="9">
    <location>
        <begin position="30"/>
        <end position="37"/>
    </location>
    <ligand>
        <name>ATP</name>
        <dbReference type="ChEBI" id="CHEBI:30616"/>
    </ligand>
</feature>
<evidence type="ECO:0000256" key="8">
    <source>
        <dbReference type="ARBA" id="ARBA00023125"/>
    </source>
</evidence>
<dbReference type="InterPro" id="IPR042174">
    <property type="entry name" value="RecF_2"/>
</dbReference>
<dbReference type="Pfam" id="PF02463">
    <property type="entry name" value="SMC_N"/>
    <property type="match status" value="1"/>
</dbReference>
<dbReference type="GO" id="GO:0006260">
    <property type="term" value="P:DNA replication"/>
    <property type="evidence" value="ECO:0007669"/>
    <property type="project" value="UniProtKB-UniRule"/>
</dbReference>
<evidence type="ECO:0000256" key="4">
    <source>
        <dbReference type="ARBA" id="ARBA00022490"/>
    </source>
</evidence>
<keyword evidence="9 10" id="KW-0742">SOS response</keyword>
<name>A0A7X8XXB6_9BACT</name>
<dbReference type="Gene3D" id="3.40.50.300">
    <property type="entry name" value="P-loop containing nucleotide triphosphate hydrolases"/>
    <property type="match status" value="1"/>
</dbReference>
<sequence>MYLERLYLRDFKNYKELSVDFTEGVNCIVGPNGVGKTNLLDAVYFLSMTRSAFSFTEQQNARHGEKIFALSGKFYKKDDPDMVVCQYQKPKKKFSLNGKEYQKFSEHFGKYPCVLIAPNDTDLLREGSEVRRKHFDSVISQFDKEYLKALIDYQRAVLQRNELLKMFAEKRQIPNKDWVAPYDHIILQNAKIIHHKRKKFVEKFHGFFQESYSFLSEEREEASIIYKSDLSKENFGQIYAEAWEKDVHLQRTTKGIHKDDFDFQLAGYPLKKYGSQGQQKSFIIAMKLAQHYLLKEALEVVPILLLDDIFDKLDDNRIKKLLELIKEKKFGQIILTDARPERSKSLMEEINTESHFIEIDHFVGK</sequence>
<feature type="domain" description="RecF/RecN/SMC N-terminal" evidence="11">
    <location>
        <begin position="2"/>
        <end position="342"/>
    </location>
</feature>
<keyword evidence="9 10" id="KW-0227">DNA damage</keyword>
<dbReference type="InterPro" id="IPR003395">
    <property type="entry name" value="RecF/RecN/SMC_N"/>
</dbReference>
<keyword evidence="8 9" id="KW-0238">DNA-binding</keyword>
<gene>
    <name evidence="9 12" type="primary">recF</name>
    <name evidence="12" type="ORF">HGP29_17820</name>
</gene>
<keyword evidence="6 9" id="KW-0547">Nucleotide-binding</keyword>
<keyword evidence="9 10" id="KW-0234">DNA repair</keyword>
<evidence type="ECO:0000256" key="5">
    <source>
        <dbReference type="ARBA" id="ARBA00022705"/>
    </source>
</evidence>
<evidence type="ECO:0000313" key="13">
    <source>
        <dbReference type="Proteomes" id="UP000585050"/>
    </source>
</evidence>
<comment type="similarity">
    <text evidence="2 9 10">Belongs to the RecF family.</text>
</comment>
<dbReference type="GO" id="GO:0005524">
    <property type="term" value="F:ATP binding"/>
    <property type="evidence" value="ECO:0007669"/>
    <property type="project" value="UniProtKB-UniRule"/>
</dbReference>
<evidence type="ECO:0000256" key="6">
    <source>
        <dbReference type="ARBA" id="ARBA00022741"/>
    </source>
</evidence>
<dbReference type="GO" id="GO:0005737">
    <property type="term" value="C:cytoplasm"/>
    <property type="evidence" value="ECO:0007669"/>
    <property type="project" value="UniProtKB-SubCell"/>
</dbReference>
<keyword evidence="5 9" id="KW-0235">DNA replication</keyword>
<dbReference type="InterPro" id="IPR018078">
    <property type="entry name" value="DNA-binding_RecF_CS"/>
</dbReference>
<accession>A0A7X8XXB6</accession>
<evidence type="ECO:0000256" key="1">
    <source>
        <dbReference type="ARBA" id="ARBA00004496"/>
    </source>
</evidence>
<dbReference type="NCBIfam" id="TIGR00611">
    <property type="entry name" value="recf"/>
    <property type="match status" value="1"/>
</dbReference>
<dbReference type="RefSeq" id="WP_168883784.1">
    <property type="nucleotide sequence ID" value="NZ_JABAIL010000005.1"/>
</dbReference>
<dbReference type="Gene3D" id="1.20.1050.90">
    <property type="entry name" value="RecF/RecN/SMC, N-terminal domain"/>
    <property type="match status" value="1"/>
</dbReference>
<dbReference type="AlphaFoldDB" id="A0A7X8XXB6"/>
<comment type="subcellular location">
    <subcellularLocation>
        <location evidence="1 9 10">Cytoplasm</location>
    </subcellularLocation>
</comment>
<evidence type="ECO:0000256" key="7">
    <source>
        <dbReference type="ARBA" id="ARBA00022840"/>
    </source>
</evidence>
<dbReference type="InterPro" id="IPR027417">
    <property type="entry name" value="P-loop_NTPase"/>
</dbReference>
<evidence type="ECO:0000259" key="11">
    <source>
        <dbReference type="Pfam" id="PF02463"/>
    </source>
</evidence>
<dbReference type="EMBL" id="JABAIL010000005">
    <property type="protein sequence ID" value="NLR93076.1"/>
    <property type="molecule type" value="Genomic_DNA"/>
</dbReference>
<dbReference type="GO" id="GO:0006302">
    <property type="term" value="P:double-strand break repair"/>
    <property type="evidence" value="ECO:0007669"/>
    <property type="project" value="TreeGrafter"/>
</dbReference>
<dbReference type="Proteomes" id="UP000585050">
    <property type="component" value="Unassembled WGS sequence"/>
</dbReference>
<dbReference type="PANTHER" id="PTHR32182">
    <property type="entry name" value="DNA REPLICATION AND REPAIR PROTEIN RECF"/>
    <property type="match status" value="1"/>
</dbReference>
<comment type="caution">
    <text evidence="12">The sequence shown here is derived from an EMBL/GenBank/DDBJ whole genome shotgun (WGS) entry which is preliminary data.</text>
</comment>
<evidence type="ECO:0000256" key="10">
    <source>
        <dbReference type="RuleBase" id="RU000578"/>
    </source>
</evidence>
<dbReference type="PANTHER" id="PTHR32182:SF0">
    <property type="entry name" value="DNA REPLICATION AND REPAIR PROTEIN RECF"/>
    <property type="match status" value="1"/>
</dbReference>
<evidence type="ECO:0000313" key="12">
    <source>
        <dbReference type="EMBL" id="NLR93076.1"/>
    </source>
</evidence>
<keyword evidence="13" id="KW-1185">Reference proteome</keyword>
<evidence type="ECO:0000256" key="2">
    <source>
        <dbReference type="ARBA" id="ARBA00008016"/>
    </source>
</evidence>
<dbReference type="SUPFAM" id="SSF52540">
    <property type="entry name" value="P-loop containing nucleoside triphosphate hydrolases"/>
    <property type="match status" value="1"/>
</dbReference>
<dbReference type="InterPro" id="IPR001238">
    <property type="entry name" value="DNA-binding_RecF"/>
</dbReference>
<dbReference type="GO" id="GO:0000731">
    <property type="term" value="P:DNA synthesis involved in DNA repair"/>
    <property type="evidence" value="ECO:0007669"/>
    <property type="project" value="TreeGrafter"/>
</dbReference>
<dbReference type="PROSITE" id="PS00618">
    <property type="entry name" value="RECF_2"/>
    <property type="match status" value="1"/>
</dbReference>
<evidence type="ECO:0000256" key="3">
    <source>
        <dbReference type="ARBA" id="ARBA00020170"/>
    </source>
</evidence>
<reference evidence="12 13" key="1">
    <citation type="submission" date="2020-04" db="EMBL/GenBank/DDBJ databases">
        <title>Flammeovirga sp. SR4, a novel species isolated from seawater.</title>
        <authorList>
            <person name="Wang X."/>
        </authorList>
    </citation>
    <scope>NUCLEOTIDE SEQUENCE [LARGE SCALE GENOMIC DNA]</scope>
    <source>
        <strain evidence="12 13">SR4</strain>
    </source>
</reference>
<protein>
    <recommendedName>
        <fullName evidence="3 9">DNA replication and repair protein RecF</fullName>
    </recommendedName>
</protein>
<organism evidence="12 13">
    <name type="scientific">Flammeovirga agarivorans</name>
    <dbReference type="NCBI Taxonomy" id="2726742"/>
    <lineage>
        <taxon>Bacteria</taxon>
        <taxon>Pseudomonadati</taxon>
        <taxon>Bacteroidota</taxon>
        <taxon>Cytophagia</taxon>
        <taxon>Cytophagales</taxon>
        <taxon>Flammeovirgaceae</taxon>
        <taxon>Flammeovirga</taxon>
    </lineage>
</organism>
<dbReference type="HAMAP" id="MF_00365">
    <property type="entry name" value="RecF"/>
    <property type="match status" value="1"/>
</dbReference>
<keyword evidence="4 9" id="KW-0963">Cytoplasm</keyword>